<dbReference type="Pfam" id="PF05685">
    <property type="entry name" value="Uma2"/>
    <property type="match status" value="1"/>
</dbReference>
<protein>
    <submittedName>
        <fullName evidence="2">Endonuclease, Uma2 family (Restriction endonuclease fold)</fullName>
    </submittedName>
</protein>
<sequence length="190" mass="21772">MKTLTHISIEDYLLQESQAEYKSEYHAGEIVAMAGAKFPHNLVVNNLIYLLNTCLWKGKCQVIPSDLLISLPECEKFVYADVTIVCDKVALGEQRYGMDVLLNPTVVIEVLSESSELYDRVEKFACYKTLKSMQQYVLVDSRKVLVETFTRTAENDWLLKSVNDKAKKIKIGDCEILVEDIYHHVVFENQ</sequence>
<dbReference type="AlphaFoldDB" id="A0A1I2HFL4"/>
<keyword evidence="2" id="KW-0540">Nuclease</keyword>
<evidence type="ECO:0000313" key="3">
    <source>
        <dbReference type="Proteomes" id="UP000199513"/>
    </source>
</evidence>
<organism evidence="2 3">
    <name type="scientific">Thermoflexibacter ruber</name>
    <dbReference type="NCBI Taxonomy" id="1003"/>
    <lineage>
        <taxon>Bacteria</taxon>
        <taxon>Pseudomonadati</taxon>
        <taxon>Bacteroidota</taxon>
        <taxon>Cytophagia</taxon>
        <taxon>Cytophagales</taxon>
        <taxon>Thermoflexibacteraceae</taxon>
        <taxon>Thermoflexibacter</taxon>
    </lineage>
</organism>
<evidence type="ECO:0000313" key="2">
    <source>
        <dbReference type="EMBL" id="SFF28482.1"/>
    </source>
</evidence>
<dbReference type="Proteomes" id="UP000199513">
    <property type="component" value="Unassembled WGS sequence"/>
</dbReference>
<dbReference type="Gene3D" id="3.90.1570.10">
    <property type="entry name" value="tt1808, chain A"/>
    <property type="match status" value="1"/>
</dbReference>
<dbReference type="RefSeq" id="WP_091546430.1">
    <property type="nucleotide sequence ID" value="NZ_FONY01000023.1"/>
</dbReference>
<evidence type="ECO:0000259" key="1">
    <source>
        <dbReference type="Pfam" id="PF05685"/>
    </source>
</evidence>
<dbReference type="InterPro" id="IPR011335">
    <property type="entry name" value="Restrct_endonuc-II-like"/>
</dbReference>
<dbReference type="OrthoDB" id="668969at2"/>
<keyword evidence="3" id="KW-1185">Reference proteome</keyword>
<dbReference type="GO" id="GO:0004519">
    <property type="term" value="F:endonuclease activity"/>
    <property type="evidence" value="ECO:0007669"/>
    <property type="project" value="UniProtKB-KW"/>
</dbReference>
<dbReference type="EMBL" id="FONY01000023">
    <property type="protein sequence ID" value="SFF28482.1"/>
    <property type="molecule type" value="Genomic_DNA"/>
</dbReference>
<dbReference type="PANTHER" id="PTHR36558">
    <property type="entry name" value="GLR1098 PROTEIN"/>
    <property type="match status" value="1"/>
</dbReference>
<feature type="domain" description="Putative restriction endonuclease" evidence="1">
    <location>
        <begin position="10"/>
        <end position="167"/>
    </location>
</feature>
<accession>A0A1I2HFL4</accession>
<dbReference type="CDD" id="cd06260">
    <property type="entry name" value="DUF820-like"/>
    <property type="match status" value="1"/>
</dbReference>
<dbReference type="SUPFAM" id="SSF52980">
    <property type="entry name" value="Restriction endonuclease-like"/>
    <property type="match status" value="1"/>
</dbReference>
<proteinExistence type="predicted"/>
<keyword evidence="2" id="KW-0378">Hydrolase</keyword>
<dbReference type="PANTHER" id="PTHR36558:SF1">
    <property type="entry name" value="RESTRICTION ENDONUCLEASE DOMAIN-CONTAINING PROTEIN-RELATED"/>
    <property type="match status" value="1"/>
</dbReference>
<gene>
    <name evidence="2" type="ORF">SAMN04488541_102385</name>
</gene>
<reference evidence="2 3" key="1">
    <citation type="submission" date="2016-10" db="EMBL/GenBank/DDBJ databases">
        <authorList>
            <person name="de Groot N.N."/>
        </authorList>
    </citation>
    <scope>NUCLEOTIDE SEQUENCE [LARGE SCALE GENOMIC DNA]</scope>
    <source>
        <strain>GEY</strain>
        <strain evidence="3">DSM 9560</strain>
    </source>
</reference>
<dbReference type="InterPro" id="IPR012296">
    <property type="entry name" value="Nuclease_put_TT1808"/>
</dbReference>
<keyword evidence="2" id="KW-0255">Endonuclease</keyword>
<dbReference type="InterPro" id="IPR008538">
    <property type="entry name" value="Uma2"/>
</dbReference>
<name>A0A1I2HFL4_9BACT</name>
<dbReference type="STRING" id="1003.SAMN04488541_102385"/>